<proteinExistence type="predicted"/>
<name>A0A0U1LU77_TALIS</name>
<dbReference type="InterPro" id="IPR016181">
    <property type="entry name" value="Acyl_CoA_acyltransferase"/>
</dbReference>
<dbReference type="Proteomes" id="UP000054383">
    <property type="component" value="Unassembled WGS sequence"/>
</dbReference>
<evidence type="ECO:0000259" key="1">
    <source>
        <dbReference type="Pfam" id="PF13302"/>
    </source>
</evidence>
<dbReference type="EMBL" id="CVMT01000003">
    <property type="protein sequence ID" value="CRG86959.1"/>
    <property type="molecule type" value="Genomic_DNA"/>
</dbReference>
<dbReference type="PANTHER" id="PTHR43792:SF1">
    <property type="entry name" value="N-ACETYLTRANSFERASE DOMAIN-CONTAINING PROTEIN"/>
    <property type="match status" value="1"/>
</dbReference>
<evidence type="ECO:0000313" key="2">
    <source>
        <dbReference type="EMBL" id="CRG86959.1"/>
    </source>
</evidence>
<dbReference type="InterPro" id="IPR000182">
    <property type="entry name" value="GNAT_dom"/>
</dbReference>
<accession>A0A0U1LU77</accession>
<sequence length="224" mass="26467">MPHYKAKKFTHWSPSFFFPSPPLLSHFLKHHKPPFYHPIGTHRVHQSQIAAAAQRKFDPFYQTVTVTIPEVLPEIATEDLILRQVEDRDVLELFALRQRPELFIYPWHPDLKVQDTINFIKGRFFTRGPDRIRGRSFFYVIKIKPTASIPELTPVVGWVSLVTIDPVPEIVYAIHPRYFRRGYMKQATKAVLNVWWGFPRVKNQWKLYANEPEYVHAVCLRHNV</sequence>
<evidence type="ECO:0000313" key="3">
    <source>
        <dbReference type="Proteomes" id="UP000054383"/>
    </source>
</evidence>
<organism evidence="2 3">
    <name type="scientific">Talaromyces islandicus</name>
    <name type="common">Penicillium islandicum</name>
    <dbReference type="NCBI Taxonomy" id="28573"/>
    <lineage>
        <taxon>Eukaryota</taxon>
        <taxon>Fungi</taxon>
        <taxon>Dikarya</taxon>
        <taxon>Ascomycota</taxon>
        <taxon>Pezizomycotina</taxon>
        <taxon>Eurotiomycetes</taxon>
        <taxon>Eurotiomycetidae</taxon>
        <taxon>Eurotiales</taxon>
        <taxon>Trichocomaceae</taxon>
        <taxon>Talaromyces</taxon>
        <taxon>Talaromyces sect. Islandici</taxon>
    </lineage>
</organism>
<dbReference type="PANTHER" id="PTHR43792">
    <property type="entry name" value="GNAT FAMILY, PUTATIVE (AFU_ORTHOLOGUE AFUA_3G00765)-RELATED-RELATED"/>
    <property type="match status" value="1"/>
</dbReference>
<protein>
    <recommendedName>
        <fullName evidence="1">N-acetyltransferase domain-containing protein</fullName>
    </recommendedName>
</protein>
<dbReference type="Gene3D" id="3.40.630.30">
    <property type="match status" value="1"/>
</dbReference>
<dbReference type="GO" id="GO:0016747">
    <property type="term" value="F:acyltransferase activity, transferring groups other than amino-acyl groups"/>
    <property type="evidence" value="ECO:0007669"/>
    <property type="project" value="InterPro"/>
</dbReference>
<dbReference type="OrthoDB" id="4072826at2759"/>
<feature type="domain" description="N-acetyltransferase" evidence="1">
    <location>
        <begin position="80"/>
        <end position="202"/>
    </location>
</feature>
<keyword evidence="3" id="KW-1185">Reference proteome</keyword>
<dbReference type="SUPFAM" id="SSF55729">
    <property type="entry name" value="Acyl-CoA N-acyltransferases (Nat)"/>
    <property type="match status" value="1"/>
</dbReference>
<dbReference type="AlphaFoldDB" id="A0A0U1LU77"/>
<dbReference type="Pfam" id="PF13302">
    <property type="entry name" value="Acetyltransf_3"/>
    <property type="match status" value="1"/>
</dbReference>
<gene>
    <name evidence="2" type="ORF">PISL3812_03972</name>
</gene>
<dbReference type="InterPro" id="IPR051531">
    <property type="entry name" value="N-acetyltransferase"/>
</dbReference>
<reference evidence="2 3" key="1">
    <citation type="submission" date="2015-04" db="EMBL/GenBank/DDBJ databases">
        <authorList>
            <person name="Syromyatnikov M.Y."/>
            <person name="Popov V.N."/>
        </authorList>
    </citation>
    <scope>NUCLEOTIDE SEQUENCE [LARGE SCALE GENOMIC DNA]</scope>
    <source>
        <strain evidence="2">WF-38-12</strain>
    </source>
</reference>